<gene>
    <name evidence="4" type="primary">LOC108671590</name>
</gene>
<dbReference type="OMA" id="THLICQQ"/>
<keyword evidence="2" id="KW-0342">GTP-binding</keyword>
<dbReference type="RefSeq" id="XP_018014641.1">
    <property type="nucleotide sequence ID" value="XM_018159152.2"/>
</dbReference>
<dbReference type="InterPro" id="IPR027417">
    <property type="entry name" value="P-loop_NTPase"/>
</dbReference>
<dbReference type="InterPro" id="IPR001806">
    <property type="entry name" value="Small_GTPase"/>
</dbReference>
<dbReference type="PROSITE" id="PS51419">
    <property type="entry name" value="RAB"/>
    <property type="match status" value="1"/>
</dbReference>
<proteinExistence type="predicted"/>
<dbReference type="OrthoDB" id="5914890at2759"/>
<evidence type="ECO:0000256" key="2">
    <source>
        <dbReference type="ARBA" id="ARBA00023134"/>
    </source>
</evidence>
<evidence type="ECO:0000313" key="3">
    <source>
        <dbReference type="Proteomes" id="UP000694843"/>
    </source>
</evidence>
<name>A0A8B7NN87_HYAAZ</name>
<reference evidence="4" key="1">
    <citation type="submission" date="2025-08" db="UniProtKB">
        <authorList>
            <consortium name="RefSeq"/>
        </authorList>
    </citation>
    <scope>IDENTIFICATION</scope>
    <source>
        <tissue evidence="4">Whole organism</tissue>
    </source>
</reference>
<dbReference type="SMART" id="SM00174">
    <property type="entry name" value="RHO"/>
    <property type="match status" value="1"/>
</dbReference>
<dbReference type="SMART" id="SM00175">
    <property type="entry name" value="RAB"/>
    <property type="match status" value="1"/>
</dbReference>
<dbReference type="KEGG" id="hazt:108671590"/>
<sequence length="248" mass="27125">MSTFSAHPNEINKVKVLVVGDSGVGKTSLVHLLVNGEVLTKSSWTIGCSVEVKIHEYREGSPGHRPYFVELWDIGGNNSHKSTRHLFYTSVHGIILVHDLANRKSQQNLRQWLVEVLLKEKSNPGSRDALVDNFDAEQFGALAKVYRANKIPVLVVGTRLDDLAETRPTASLPRTSPAFSASSLADACSADELSVSCLDVRSVAPGSGNAVKLSRFFDRVIDGQIHCNGRPGPLYSGQPNYGLKMRYP</sequence>
<dbReference type="GeneID" id="108671590"/>
<dbReference type="GO" id="GO:0005525">
    <property type="term" value="F:GTP binding"/>
    <property type="evidence" value="ECO:0007669"/>
    <property type="project" value="UniProtKB-KW"/>
</dbReference>
<organism evidence="3 4">
    <name type="scientific">Hyalella azteca</name>
    <name type="common">Amphipod</name>
    <dbReference type="NCBI Taxonomy" id="294128"/>
    <lineage>
        <taxon>Eukaryota</taxon>
        <taxon>Metazoa</taxon>
        <taxon>Ecdysozoa</taxon>
        <taxon>Arthropoda</taxon>
        <taxon>Crustacea</taxon>
        <taxon>Multicrustacea</taxon>
        <taxon>Malacostraca</taxon>
        <taxon>Eumalacostraca</taxon>
        <taxon>Peracarida</taxon>
        <taxon>Amphipoda</taxon>
        <taxon>Senticaudata</taxon>
        <taxon>Talitrida</taxon>
        <taxon>Talitroidea</taxon>
        <taxon>Hyalellidae</taxon>
        <taxon>Hyalella</taxon>
    </lineage>
</organism>
<dbReference type="AlphaFoldDB" id="A0A8B7NN87"/>
<dbReference type="InterPro" id="IPR025662">
    <property type="entry name" value="Sigma_54_int_dom_ATP-bd_1"/>
</dbReference>
<dbReference type="SUPFAM" id="SSF52540">
    <property type="entry name" value="P-loop containing nucleoside triphosphate hydrolases"/>
    <property type="match status" value="1"/>
</dbReference>
<dbReference type="Pfam" id="PF08477">
    <property type="entry name" value="Roc"/>
    <property type="match status" value="1"/>
</dbReference>
<dbReference type="Proteomes" id="UP000694843">
    <property type="component" value="Unplaced"/>
</dbReference>
<protein>
    <submittedName>
        <fullName evidence="4">Rab-like protein 3</fullName>
    </submittedName>
</protein>
<dbReference type="PANTHER" id="PTHR24073">
    <property type="entry name" value="DRAB5-RELATED"/>
    <property type="match status" value="1"/>
</dbReference>
<dbReference type="Gene3D" id="3.40.50.300">
    <property type="entry name" value="P-loop containing nucleotide triphosphate hydrolases"/>
    <property type="match status" value="1"/>
</dbReference>
<keyword evidence="3" id="KW-1185">Reference proteome</keyword>
<dbReference type="PRINTS" id="PR00449">
    <property type="entry name" value="RASTRNSFRMNG"/>
</dbReference>
<keyword evidence="1" id="KW-0547">Nucleotide-binding</keyword>
<accession>A0A8B7NN87</accession>
<dbReference type="GO" id="GO:0003924">
    <property type="term" value="F:GTPase activity"/>
    <property type="evidence" value="ECO:0007669"/>
    <property type="project" value="InterPro"/>
</dbReference>
<evidence type="ECO:0000256" key="1">
    <source>
        <dbReference type="ARBA" id="ARBA00022741"/>
    </source>
</evidence>
<evidence type="ECO:0000313" key="4">
    <source>
        <dbReference type="RefSeq" id="XP_018014641.1"/>
    </source>
</evidence>
<dbReference type="PROSITE" id="PS00675">
    <property type="entry name" value="SIGMA54_INTERACT_1"/>
    <property type="match status" value="1"/>
</dbReference>